<dbReference type="AlphaFoldDB" id="A0A1I6TG85"/>
<name>A0A1I6TG85_9EURY</name>
<reference evidence="3" key="1">
    <citation type="submission" date="2016-10" db="EMBL/GenBank/DDBJ databases">
        <authorList>
            <person name="Varghese N."/>
            <person name="Submissions S."/>
        </authorList>
    </citation>
    <scope>NUCLEOTIDE SEQUENCE [LARGE SCALE GENOMIC DNA]</scope>
    <source>
        <strain evidence="3">DSM 22427</strain>
    </source>
</reference>
<gene>
    <name evidence="2" type="ORF">SAMN04488556_3094</name>
</gene>
<evidence type="ECO:0000313" key="3">
    <source>
        <dbReference type="Proteomes" id="UP000199199"/>
    </source>
</evidence>
<dbReference type="EMBL" id="FOZS01000003">
    <property type="protein sequence ID" value="SFS88209.1"/>
    <property type="molecule type" value="Genomic_DNA"/>
</dbReference>
<accession>A0A1I6TG85</accession>
<sequence length="132" mass="15043">MGSEDTYKTVHGALNRLDELTDPIRLDRDKHEIDAYLFAIESMAKTAMKKDDLREAHRLLDLRDSIDVSDEEGQIVEVPRSDALRLSVTLHSYREKLLDDGDEVSASDVEQSAAIIDRKLEQKSGETEREEQ</sequence>
<feature type="compositionally biased region" description="Basic and acidic residues" evidence="1">
    <location>
        <begin position="116"/>
        <end position="132"/>
    </location>
</feature>
<protein>
    <submittedName>
        <fullName evidence="2">Uncharacterized protein</fullName>
    </submittedName>
</protein>
<evidence type="ECO:0000313" key="2">
    <source>
        <dbReference type="EMBL" id="SFS88209.1"/>
    </source>
</evidence>
<feature type="region of interest" description="Disordered" evidence="1">
    <location>
        <begin position="101"/>
        <end position="132"/>
    </location>
</feature>
<proteinExistence type="predicted"/>
<organism evidence="2 3">
    <name type="scientific">Halostagnicola kamekurae</name>
    <dbReference type="NCBI Taxonomy" id="619731"/>
    <lineage>
        <taxon>Archaea</taxon>
        <taxon>Methanobacteriati</taxon>
        <taxon>Methanobacteriota</taxon>
        <taxon>Stenosarchaea group</taxon>
        <taxon>Halobacteria</taxon>
        <taxon>Halobacteriales</taxon>
        <taxon>Natrialbaceae</taxon>
        <taxon>Halostagnicola</taxon>
    </lineage>
</organism>
<dbReference type="OrthoDB" id="200564at2157"/>
<dbReference type="Proteomes" id="UP000199199">
    <property type="component" value="Unassembled WGS sequence"/>
</dbReference>
<keyword evidence="3" id="KW-1185">Reference proteome</keyword>
<evidence type="ECO:0000256" key="1">
    <source>
        <dbReference type="SAM" id="MobiDB-lite"/>
    </source>
</evidence>